<dbReference type="EMBL" id="MU853766">
    <property type="protein sequence ID" value="KAK3943323.1"/>
    <property type="molecule type" value="Genomic_DNA"/>
</dbReference>
<dbReference type="InterPro" id="IPR007138">
    <property type="entry name" value="ABM_dom"/>
</dbReference>
<organism evidence="2 3">
    <name type="scientific">Diplogelasinospora grovesii</name>
    <dbReference type="NCBI Taxonomy" id="303347"/>
    <lineage>
        <taxon>Eukaryota</taxon>
        <taxon>Fungi</taxon>
        <taxon>Dikarya</taxon>
        <taxon>Ascomycota</taxon>
        <taxon>Pezizomycotina</taxon>
        <taxon>Sordariomycetes</taxon>
        <taxon>Sordariomycetidae</taxon>
        <taxon>Sordariales</taxon>
        <taxon>Diplogelasinosporaceae</taxon>
        <taxon>Diplogelasinospora</taxon>
    </lineage>
</organism>
<dbReference type="Proteomes" id="UP001303473">
    <property type="component" value="Unassembled WGS sequence"/>
</dbReference>
<accession>A0AAN6S7W6</accession>
<comment type="caution">
    <text evidence="2">The sequence shown here is derived from an EMBL/GenBank/DDBJ whole genome shotgun (WGS) entry which is preliminary data.</text>
</comment>
<reference evidence="3" key="1">
    <citation type="journal article" date="2023" name="Mol. Phylogenet. Evol.">
        <title>Genome-scale phylogeny and comparative genomics of the fungal order Sordariales.</title>
        <authorList>
            <person name="Hensen N."/>
            <person name="Bonometti L."/>
            <person name="Westerberg I."/>
            <person name="Brannstrom I.O."/>
            <person name="Guillou S."/>
            <person name="Cros-Aarteil S."/>
            <person name="Calhoun S."/>
            <person name="Haridas S."/>
            <person name="Kuo A."/>
            <person name="Mondo S."/>
            <person name="Pangilinan J."/>
            <person name="Riley R."/>
            <person name="LaButti K."/>
            <person name="Andreopoulos B."/>
            <person name="Lipzen A."/>
            <person name="Chen C."/>
            <person name="Yan M."/>
            <person name="Daum C."/>
            <person name="Ng V."/>
            <person name="Clum A."/>
            <person name="Steindorff A."/>
            <person name="Ohm R.A."/>
            <person name="Martin F."/>
            <person name="Silar P."/>
            <person name="Natvig D.O."/>
            <person name="Lalanne C."/>
            <person name="Gautier V."/>
            <person name="Ament-Velasquez S.L."/>
            <person name="Kruys A."/>
            <person name="Hutchinson M.I."/>
            <person name="Powell A.J."/>
            <person name="Barry K."/>
            <person name="Miller A.N."/>
            <person name="Grigoriev I.V."/>
            <person name="Debuchy R."/>
            <person name="Gladieux P."/>
            <person name="Hiltunen Thoren M."/>
            <person name="Johannesson H."/>
        </authorList>
    </citation>
    <scope>NUCLEOTIDE SEQUENCE [LARGE SCALE GENOMIC DNA]</scope>
    <source>
        <strain evidence="3">CBS 340.73</strain>
    </source>
</reference>
<dbReference type="AlphaFoldDB" id="A0AAN6S7W6"/>
<keyword evidence="3" id="KW-1185">Reference proteome</keyword>
<dbReference type="SUPFAM" id="SSF54909">
    <property type="entry name" value="Dimeric alpha+beta barrel"/>
    <property type="match status" value="1"/>
</dbReference>
<proteinExistence type="predicted"/>
<evidence type="ECO:0000259" key="1">
    <source>
        <dbReference type="Pfam" id="PF03992"/>
    </source>
</evidence>
<dbReference type="InterPro" id="IPR011008">
    <property type="entry name" value="Dimeric_a/b-barrel"/>
</dbReference>
<dbReference type="Pfam" id="PF03992">
    <property type="entry name" value="ABM"/>
    <property type="match status" value="1"/>
</dbReference>
<gene>
    <name evidence="2" type="ORF">QBC46DRAFT_420743</name>
</gene>
<sequence length="248" mass="28462">MPRIVTEQCLKRLKARRGDPVMMLARSRVSLDRPLPQPAHDFRRPLLPFSPHEDGPGDWKGLLDILRGARGCDYIACSRVAEDPEVVLFVIVWFDQESLDEFKASPEYTAFLVSLGTLSLEPDAGASIQTVKFLRWNGTNRDYLRGGISLFTAYATTFDRHPTRGLDPQHGWAQELWRVGDQTIQDGVFYKTWSNCEAEARMKRVVPEIEQSWEEELRVKEAIAAKEEHVNLMPVRWFEKSQNTQTTT</sequence>
<protein>
    <recommendedName>
        <fullName evidence="1">ABM domain-containing protein</fullName>
    </recommendedName>
</protein>
<feature type="domain" description="ABM" evidence="1">
    <location>
        <begin position="62"/>
        <end position="111"/>
    </location>
</feature>
<dbReference type="Gene3D" id="3.30.70.100">
    <property type="match status" value="1"/>
</dbReference>
<evidence type="ECO:0000313" key="3">
    <source>
        <dbReference type="Proteomes" id="UP001303473"/>
    </source>
</evidence>
<evidence type="ECO:0000313" key="2">
    <source>
        <dbReference type="EMBL" id="KAK3943323.1"/>
    </source>
</evidence>
<name>A0AAN6S7W6_9PEZI</name>